<keyword evidence="4 8" id="KW-1133">Transmembrane helix</keyword>
<comment type="subcellular location">
    <subcellularLocation>
        <location evidence="1">Membrane</location>
        <topology evidence="1">Multi-pass membrane protein</topology>
    </subcellularLocation>
</comment>
<evidence type="ECO:0000256" key="3">
    <source>
        <dbReference type="ARBA" id="ARBA00022692"/>
    </source>
</evidence>
<dbReference type="OrthoDB" id="9793589at2"/>
<reference evidence="10" key="1">
    <citation type="journal article" date="2014" name="Int. J. Syst. Evol. Microbiol.">
        <title>Complete genome sequence of Corynebacterium casei LMG S-19264T (=DSM 44701T), isolated from a smear-ripened cheese.</title>
        <authorList>
            <consortium name="US DOE Joint Genome Institute (JGI-PGF)"/>
            <person name="Walter F."/>
            <person name="Albersmeier A."/>
            <person name="Kalinowski J."/>
            <person name="Ruckert C."/>
        </authorList>
    </citation>
    <scope>NUCLEOTIDE SEQUENCE</scope>
    <source>
        <strain evidence="10">JCM 4834</strain>
    </source>
</reference>
<evidence type="ECO:0000256" key="7">
    <source>
        <dbReference type="SAM" id="MobiDB-lite"/>
    </source>
</evidence>
<feature type="region of interest" description="Disordered" evidence="7">
    <location>
        <begin position="413"/>
        <end position="436"/>
    </location>
</feature>
<dbReference type="InterPro" id="IPR038770">
    <property type="entry name" value="Na+/solute_symporter_sf"/>
</dbReference>
<keyword evidence="5" id="KW-0406">Ion transport</keyword>
<evidence type="ECO:0000256" key="8">
    <source>
        <dbReference type="SAM" id="Phobius"/>
    </source>
</evidence>
<dbReference type="EMBL" id="CP023701">
    <property type="protein sequence ID" value="QEU79748.1"/>
    <property type="molecule type" value="Genomic_DNA"/>
</dbReference>
<keyword evidence="2" id="KW-0813">Transport</keyword>
<dbReference type="PANTHER" id="PTHR32468">
    <property type="entry name" value="CATION/H + ANTIPORTER"/>
    <property type="match status" value="1"/>
</dbReference>
<evidence type="ECO:0000256" key="4">
    <source>
        <dbReference type="ARBA" id="ARBA00022989"/>
    </source>
</evidence>
<dbReference type="Proteomes" id="UP000326831">
    <property type="component" value="Chromosome"/>
</dbReference>
<organism evidence="11 12">
    <name type="scientific">Streptomyces subrutilus</name>
    <dbReference type="NCBI Taxonomy" id="36818"/>
    <lineage>
        <taxon>Bacteria</taxon>
        <taxon>Bacillati</taxon>
        <taxon>Actinomycetota</taxon>
        <taxon>Actinomycetes</taxon>
        <taxon>Kitasatosporales</taxon>
        <taxon>Streptomycetaceae</taxon>
        <taxon>Streptomyces</taxon>
    </lineage>
</organism>
<evidence type="ECO:0000256" key="5">
    <source>
        <dbReference type="ARBA" id="ARBA00023065"/>
    </source>
</evidence>
<feature type="transmembrane region" description="Helical" evidence="8">
    <location>
        <begin position="6"/>
        <end position="27"/>
    </location>
</feature>
<evidence type="ECO:0000259" key="9">
    <source>
        <dbReference type="Pfam" id="PF00999"/>
    </source>
</evidence>
<feature type="transmembrane region" description="Helical" evidence="8">
    <location>
        <begin position="76"/>
        <end position="93"/>
    </location>
</feature>
<feature type="transmembrane region" description="Helical" evidence="8">
    <location>
        <begin position="386"/>
        <end position="406"/>
    </location>
</feature>
<dbReference type="PANTHER" id="PTHR32468:SF0">
    <property type="entry name" value="K(+)_H(+) ANTIPORTER 1"/>
    <property type="match status" value="1"/>
</dbReference>
<proteinExistence type="predicted"/>
<dbReference type="GO" id="GO:0016020">
    <property type="term" value="C:membrane"/>
    <property type="evidence" value="ECO:0007669"/>
    <property type="project" value="UniProtKB-SubCell"/>
</dbReference>
<evidence type="ECO:0000313" key="11">
    <source>
        <dbReference type="EMBL" id="QEU79748.1"/>
    </source>
</evidence>
<feature type="transmembrane region" description="Helical" evidence="8">
    <location>
        <begin position="141"/>
        <end position="165"/>
    </location>
</feature>
<evidence type="ECO:0000313" key="12">
    <source>
        <dbReference type="Proteomes" id="UP000326831"/>
    </source>
</evidence>
<dbReference type="Pfam" id="PF00999">
    <property type="entry name" value="Na_H_Exchanger"/>
    <property type="match status" value="1"/>
</dbReference>
<keyword evidence="6 8" id="KW-0472">Membrane</keyword>
<feature type="transmembrane region" description="Helical" evidence="8">
    <location>
        <begin position="298"/>
        <end position="316"/>
    </location>
</feature>
<dbReference type="Proteomes" id="UP000634660">
    <property type="component" value="Unassembled WGS sequence"/>
</dbReference>
<feature type="compositionally biased region" description="Low complexity" evidence="7">
    <location>
        <begin position="415"/>
        <end position="430"/>
    </location>
</feature>
<feature type="transmembrane region" description="Helical" evidence="8">
    <location>
        <begin position="177"/>
        <end position="200"/>
    </location>
</feature>
<dbReference type="GO" id="GO:1902600">
    <property type="term" value="P:proton transmembrane transport"/>
    <property type="evidence" value="ECO:0007669"/>
    <property type="project" value="InterPro"/>
</dbReference>
<feature type="transmembrane region" description="Helical" evidence="8">
    <location>
        <begin position="322"/>
        <end position="343"/>
    </location>
</feature>
<dbReference type="EMBL" id="BMVX01000010">
    <property type="protein sequence ID" value="GGZ68014.1"/>
    <property type="molecule type" value="Genomic_DNA"/>
</dbReference>
<dbReference type="KEGG" id="ssub:CP968_16680"/>
<dbReference type="InterPro" id="IPR050794">
    <property type="entry name" value="CPA2_transporter"/>
</dbReference>
<reference evidence="11 12" key="2">
    <citation type="submission" date="2017-09" db="EMBL/GenBank/DDBJ databases">
        <authorList>
            <person name="Lee N."/>
            <person name="Cho B.-K."/>
        </authorList>
    </citation>
    <scope>NUCLEOTIDE SEQUENCE [LARGE SCALE GENOMIC DNA]</scope>
    <source>
        <strain evidence="11 12">ATCC 27467</strain>
    </source>
</reference>
<dbReference type="GO" id="GO:0015297">
    <property type="term" value="F:antiporter activity"/>
    <property type="evidence" value="ECO:0007669"/>
    <property type="project" value="InterPro"/>
</dbReference>
<protein>
    <submittedName>
        <fullName evidence="10">Integral membrane ion exchanger</fullName>
    </submittedName>
    <submittedName>
        <fullName evidence="11">Sodium:proton exchanger</fullName>
    </submittedName>
</protein>
<dbReference type="AlphaFoldDB" id="A0A5P2UKT8"/>
<dbReference type="InterPro" id="IPR006153">
    <property type="entry name" value="Cation/H_exchanger_TM"/>
</dbReference>
<dbReference type="RefSeq" id="WP_150518764.1">
    <property type="nucleotide sequence ID" value="NZ_BMVX01000010.1"/>
</dbReference>
<reference evidence="10" key="3">
    <citation type="submission" date="2020-09" db="EMBL/GenBank/DDBJ databases">
        <authorList>
            <person name="Sun Q."/>
            <person name="Ohkuma M."/>
        </authorList>
    </citation>
    <scope>NUCLEOTIDE SEQUENCE</scope>
    <source>
        <strain evidence="10">JCM 4834</strain>
    </source>
</reference>
<feature type="transmembrane region" description="Helical" evidence="8">
    <location>
        <begin position="240"/>
        <end position="257"/>
    </location>
</feature>
<feature type="domain" description="Cation/H+ exchanger transmembrane" evidence="9">
    <location>
        <begin position="20"/>
        <end position="403"/>
    </location>
</feature>
<evidence type="ECO:0000256" key="6">
    <source>
        <dbReference type="ARBA" id="ARBA00023136"/>
    </source>
</evidence>
<evidence type="ECO:0000256" key="1">
    <source>
        <dbReference type="ARBA" id="ARBA00004141"/>
    </source>
</evidence>
<keyword evidence="3 8" id="KW-0812">Transmembrane</keyword>
<gene>
    <name evidence="11" type="ORF">CP968_16680</name>
    <name evidence="10" type="ORF">GCM10010371_29950</name>
</gene>
<feature type="transmembrane region" description="Helical" evidence="8">
    <location>
        <begin position="105"/>
        <end position="129"/>
    </location>
</feature>
<feature type="transmembrane region" description="Helical" evidence="8">
    <location>
        <begin position="206"/>
        <end position="228"/>
    </location>
</feature>
<accession>A0A5P2UKT8</accession>
<dbReference type="Gene3D" id="1.20.1530.20">
    <property type="match status" value="1"/>
</dbReference>
<keyword evidence="12" id="KW-1185">Reference proteome</keyword>
<evidence type="ECO:0000313" key="10">
    <source>
        <dbReference type="EMBL" id="GGZ68014.1"/>
    </source>
</evidence>
<feature type="transmembrane region" description="Helical" evidence="8">
    <location>
        <begin position="39"/>
        <end position="56"/>
    </location>
</feature>
<evidence type="ECO:0000256" key="2">
    <source>
        <dbReference type="ARBA" id="ARBA00022448"/>
    </source>
</evidence>
<name>A0A5P2UKT8_9ACTN</name>
<sequence>MEVIDILTRTAHVLALLAVILLLAWAGRAAARLLRQPEVIGEITLGLLAGPAALHVMGPGAFDAVLPAPVLDTLKLVSKAALALFLVGLAHRLQTGPGAQPRRTTAWVAAGSLVPPLVSGLLLAGLVLLTDDTAARGDAPLAAFVLMIAVSMSITAVPVMARILTDRGMSESSAGRVALGAAITVDAVGWLLCMLAISLGEGSLAGFLRSVLALAVGGACALAIRGALRTAPARRAYGRTPRTVAVVLAAATLAVAIVMEKMGMTAIVGAALVGFAIPRDARAPWAPAVDGIARAGRFLVPAFFVVTGVTVLNGSFSQASWLLIGATVLLACAGKCLGAYAGARIGGRPPADARRVAVLMNTRGLTELIVLQAGFSAGILTGPMVLALVVMALATTALTGPLLGLLDHRERRAPDPAGQAGPAAPELALAMEGSTR</sequence>